<feature type="transmembrane region" description="Helical" evidence="7">
    <location>
        <begin position="253"/>
        <end position="274"/>
    </location>
</feature>
<evidence type="ECO:0000256" key="2">
    <source>
        <dbReference type="ARBA" id="ARBA00022448"/>
    </source>
</evidence>
<feature type="domain" description="ABC transmembrane type-1" evidence="8">
    <location>
        <begin position="79"/>
        <end position="274"/>
    </location>
</feature>
<feature type="transmembrane region" description="Helical" evidence="7">
    <location>
        <begin position="18"/>
        <end position="39"/>
    </location>
</feature>
<dbReference type="GO" id="GO:0005886">
    <property type="term" value="C:plasma membrane"/>
    <property type="evidence" value="ECO:0007669"/>
    <property type="project" value="UniProtKB-SubCell"/>
</dbReference>
<sequence length="289" mass="32189">MKLGSAQRKDTRRRLSRVLFYVVLAVIAIYLVFPFYWAIRSAIVPDAVQFATPVVYWPENPSLENFRQVLATGQFRRALLNSAIVAGTVTLLSLAVGAMGAYALGRFRFRGSTPVRYIILSMTMFPSISVLGGLYTLITQFGLYNKLGALVYSYLIFTLPFTVWVLMTFFRQLPRDLEEAAYVDGASPFQTFWRIMLPLSAPGLVTTGLLAFIAAWNEFLYALSFTQTPDKRTITLAIFYFSPQTGGGFEIPWGQMMAATVIVTLPLIVLTLIFQRRIIAGLTAGAVKG</sequence>
<accession>A0A831TDD4</accession>
<dbReference type="Pfam" id="PF00528">
    <property type="entry name" value="BPD_transp_1"/>
    <property type="match status" value="1"/>
</dbReference>
<evidence type="ECO:0000256" key="7">
    <source>
        <dbReference type="RuleBase" id="RU363032"/>
    </source>
</evidence>
<comment type="similarity">
    <text evidence="7">Belongs to the binding-protein-dependent transport system permease family.</text>
</comment>
<feature type="transmembrane region" description="Helical" evidence="7">
    <location>
        <begin position="83"/>
        <end position="105"/>
    </location>
</feature>
<keyword evidence="2 7" id="KW-0813">Transport</keyword>
<evidence type="ECO:0000256" key="5">
    <source>
        <dbReference type="ARBA" id="ARBA00022989"/>
    </source>
</evidence>
<dbReference type="PANTHER" id="PTHR32243:SF18">
    <property type="entry name" value="INNER MEMBRANE ABC TRANSPORTER PERMEASE PROTEIN YCJP"/>
    <property type="match status" value="1"/>
</dbReference>
<evidence type="ECO:0000256" key="1">
    <source>
        <dbReference type="ARBA" id="ARBA00004651"/>
    </source>
</evidence>
<dbReference type="CDD" id="cd06261">
    <property type="entry name" value="TM_PBP2"/>
    <property type="match status" value="1"/>
</dbReference>
<evidence type="ECO:0000259" key="8">
    <source>
        <dbReference type="PROSITE" id="PS50928"/>
    </source>
</evidence>
<keyword evidence="3" id="KW-1003">Cell membrane</keyword>
<dbReference type="PANTHER" id="PTHR32243">
    <property type="entry name" value="MALTOSE TRANSPORT SYSTEM PERMEASE-RELATED"/>
    <property type="match status" value="1"/>
</dbReference>
<dbReference type="Gene3D" id="1.10.3720.10">
    <property type="entry name" value="MetI-like"/>
    <property type="match status" value="1"/>
</dbReference>
<feature type="transmembrane region" description="Helical" evidence="7">
    <location>
        <begin position="117"/>
        <end position="138"/>
    </location>
</feature>
<protein>
    <submittedName>
        <fullName evidence="9">Carbohydrate ABC transporter permease</fullName>
    </submittedName>
</protein>
<dbReference type="InterPro" id="IPR035906">
    <property type="entry name" value="MetI-like_sf"/>
</dbReference>
<feature type="transmembrane region" description="Helical" evidence="7">
    <location>
        <begin position="150"/>
        <end position="170"/>
    </location>
</feature>
<dbReference type="InterPro" id="IPR000515">
    <property type="entry name" value="MetI-like"/>
</dbReference>
<evidence type="ECO:0000256" key="6">
    <source>
        <dbReference type="ARBA" id="ARBA00023136"/>
    </source>
</evidence>
<organism evidence="9">
    <name type="scientific">Thermorudis peleae</name>
    <dbReference type="NCBI Taxonomy" id="1382356"/>
    <lineage>
        <taxon>Bacteria</taxon>
        <taxon>Pseudomonadati</taxon>
        <taxon>Thermomicrobiota</taxon>
        <taxon>Thermomicrobia</taxon>
        <taxon>Thermomicrobia incertae sedis</taxon>
        <taxon>Thermorudis</taxon>
    </lineage>
</organism>
<proteinExistence type="inferred from homology"/>
<dbReference type="GO" id="GO:0055085">
    <property type="term" value="P:transmembrane transport"/>
    <property type="evidence" value="ECO:0007669"/>
    <property type="project" value="InterPro"/>
</dbReference>
<dbReference type="AlphaFoldDB" id="A0A831TDD4"/>
<dbReference type="SUPFAM" id="SSF161098">
    <property type="entry name" value="MetI-like"/>
    <property type="match status" value="1"/>
</dbReference>
<dbReference type="InterPro" id="IPR050901">
    <property type="entry name" value="BP-dep_ABC_trans_perm"/>
</dbReference>
<dbReference type="PROSITE" id="PS50928">
    <property type="entry name" value="ABC_TM1"/>
    <property type="match status" value="1"/>
</dbReference>
<keyword evidence="5 7" id="KW-1133">Transmembrane helix</keyword>
<feature type="transmembrane region" description="Helical" evidence="7">
    <location>
        <begin position="191"/>
        <end position="216"/>
    </location>
</feature>
<reference evidence="9" key="1">
    <citation type="journal article" date="2020" name="mSystems">
        <title>Genome- and Community-Level Interaction Insights into Carbon Utilization and Element Cycling Functions of Hydrothermarchaeota in Hydrothermal Sediment.</title>
        <authorList>
            <person name="Zhou Z."/>
            <person name="Liu Y."/>
            <person name="Xu W."/>
            <person name="Pan J."/>
            <person name="Luo Z.H."/>
            <person name="Li M."/>
        </authorList>
    </citation>
    <scope>NUCLEOTIDE SEQUENCE [LARGE SCALE GENOMIC DNA]</scope>
    <source>
        <strain evidence="9">SpSt-210</strain>
    </source>
</reference>
<comment type="caution">
    <text evidence="9">The sequence shown here is derived from an EMBL/GenBank/DDBJ whole genome shotgun (WGS) entry which is preliminary data.</text>
</comment>
<dbReference type="EMBL" id="DSIY01000036">
    <property type="protein sequence ID" value="HEG90124.1"/>
    <property type="molecule type" value="Genomic_DNA"/>
</dbReference>
<evidence type="ECO:0000256" key="3">
    <source>
        <dbReference type="ARBA" id="ARBA00022475"/>
    </source>
</evidence>
<name>A0A831TDD4_9BACT</name>
<keyword evidence="4 7" id="KW-0812">Transmembrane</keyword>
<evidence type="ECO:0000256" key="4">
    <source>
        <dbReference type="ARBA" id="ARBA00022692"/>
    </source>
</evidence>
<comment type="subcellular location">
    <subcellularLocation>
        <location evidence="1 7">Cell membrane</location>
        <topology evidence="1 7">Multi-pass membrane protein</topology>
    </subcellularLocation>
</comment>
<evidence type="ECO:0000313" key="9">
    <source>
        <dbReference type="EMBL" id="HEG90124.1"/>
    </source>
</evidence>
<keyword evidence="6 7" id="KW-0472">Membrane</keyword>
<gene>
    <name evidence="9" type="ORF">ENP34_01560</name>
</gene>